<dbReference type="InParanoid" id="A0A0H2RVE9"/>
<dbReference type="AlphaFoldDB" id="A0A0H2RVE9"/>
<organism evidence="1 2">
    <name type="scientific">Schizopora paradoxa</name>
    <dbReference type="NCBI Taxonomy" id="27342"/>
    <lineage>
        <taxon>Eukaryota</taxon>
        <taxon>Fungi</taxon>
        <taxon>Dikarya</taxon>
        <taxon>Basidiomycota</taxon>
        <taxon>Agaricomycotina</taxon>
        <taxon>Agaricomycetes</taxon>
        <taxon>Hymenochaetales</taxon>
        <taxon>Schizoporaceae</taxon>
        <taxon>Schizopora</taxon>
    </lineage>
</organism>
<gene>
    <name evidence="1" type="ORF">SCHPADRAFT_824099</name>
</gene>
<evidence type="ECO:0000313" key="1">
    <source>
        <dbReference type="EMBL" id="KLO15839.1"/>
    </source>
</evidence>
<keyword evidence="2" id="KW-1185">Reference proteome</keyword>
<dbReference type="Proteomes" id="UP000053477">
    <property type="component" value="Unassembled WGS sequence"/>
</dbReference>
<dbReference type="Gene3D" id="1.10.340.70">
    <property type="match status" value="1"/>
</dbReference>
<protein>
    <recommendedName>
        <fullName evidence="3">Integrase zinc-binding domain-containing protein</fullName>
    </recommendedName>
</protein>
<evidence type="ECO:0008006" key="3">
    <source>
        <dbReference type="Google" id="ProtNLM"/>
    </source>
</evidence>
<proteinExistence type="predicted"/>
<dbReference type="STRING" id="27342.A0A0H2RVE9"/>
<feature type="non-terminal residue" evidence="1">
    <location>
        <position position="186"/>
    </location>
</feature>
<accession>A0A0H2RVE9</accession>
<dbReference type="EMBL" id="KQ085924">
    <property type="protein sequence ID" value="KLO15839.1"/>
    <property type="molecule type" value="Genomic_DNA"/>
</dbReference>
<dbReference type="OrthoDB" id="3234307at2759"/>
<reference evidence="1 2" key="1">
    <citation type="submission" date="2015-04" db="EMBL/GenBank/DDBJ databases">
        <title>Complete genome sequence of Schizopora paradoxa KUC8140, a cosmopolitan wood degrader in East Asia.</title>
        <authorList>
            <consortium name="DOE Joint Genome Institute"/>
            <person name="Min B."/>
            <person name="Park H."/>
            <person name="Jang Y."/>
            <person name="Kim J.-J."/>
            <person name="Kim K.H."/>
            <person name="Pangilinan J."/>
            <person name="Lipzen A."/>
            <person name="Riley R."/>
            <person name="Grigoriev I.V."/>
            <person name="Spatafora J.W."/>
            <person name="Choi I.-G."/>
        </authorList>
    </citation>
    <scope>NUCLEOTIDE SEQUENCE [LARGE SCALE GENOMIC DNA]</scope>
    <source>
        <strain evidence="1 2">KUC8140</strain>
    </source>
</reference>
<evidence type="ECO:0000313" key="2">
    <source>
        <dbReference type="Proteomes" id="UP000053477"/>
    </source>
</evidence>
<name>A0A0H2RVE9_9AGAM</name>
<sequence>MQERPTATHARWAESILAHNIVDVQHRPGIENPAADAISQMWQNRLHFLGDGSDWSVVPDWEARDKSAHPIFLVTPSEDEISPHPLEIRFTNDSFFMPIVLYLLGKPAGASVRERKRSKHRAESFFIQDDKLFKLNSRGTDRCPSVECVPSSEGFEIALREHQSKGHFGRDLLRLHLHDRFFWPGM</sequence>